<feature type="domain" description="DUF6536" evidence="3">
    <location>
        <begin position="69"/>
        <end position="218"/>
    </location>
</feature>
<evidence type="ECO:0000259" key="3">
    <source>
        <dbReference type="Pfam" id="PF20163"/>
    </source>
</evidence>
<feature type="transmembrane region" description="Helical" evidence="2">
    <location>
        <begin position="361"/>
        <end position="384"/>
    </location>
</feature>
<evidence type="ECO:0000256" key="1">
    <source>
        <dbReference type="SAM" id="MobiDB-lite"/>
    </source>
</evidence>
<dbReference type="PANTHER" id="PTHR35395:SF1">
    <property type="entry name" value="DUF6536 DOMAIN-CONTAINING PROTEIN"/>
    <property type="match status" value="1"/>
</dbReference>
<organism evidence="4 5">
    <name type="scientific">Aspergillus candidus</name>
    <dbReference type="NCBI Taxonomy" id="41067"/>
    <lineage>
        <taxon>Eukaryota</taxon>
        <taxon>Fungi</taxon>
        <taxon>Dikarya</taxon>
        <taxon>Ascomycota</taxon>
        <taxon>Pezizomycotina</taxon>
        <taxon>Eurotiomycetes</taxon>
        <taxon>Eurotiomycetidae</taxon>
        <taxon>Eurotiales</taxon>
        <taxon>Aspergillaceae</taxon>
        <taxon>Aspergillus</taxon>
        <taxon>Aspergillus subgen. Circumdati</taxon>
    </lineage>
</organism>
<feature type="transmembrane region" description="Helical" evidence="2">
    <location>
        <begin position="638"/>
        <end position="657"/>
    </location>
</feature>
<dbReference type="InterPro" id="IPR046623">
    <property type="entry name" value="DUF6536"/>
</dbReference>
<dbReference type="STRING" id="41067.A0A2I2F3G0"/>
<keyword evidence="2" id="KW-1133">Transmembrane helix</keyword>
<dbReference type="Pfam" id="PF20163">
    <property type="entry name" value="DUF6536"/>
    <property type="match status" value="1"/>
</dbReference>
<dbReference type="OrthoDB" id="5429634at2759"/>
<reference evidence="4 5" key="1">
    <citation type="submission" date="2017-12" db="EMBL/GenBank/DDBJ databases">
        <authorList>
            <consortium name="DOE Joint Genome Institute"/>
            <person name="Haridas S."/>
            <person name="Kjaerbolling I."/>
            <person name="Vesth T.C."/>
            <person name="Frisvad J.C."/>
            <person name="Nybo J.L."/>
            <person name="Theobald S."/>
            <person name="Kuo A."/>
            <person name="Bowyer P."/>
            <person name="Matsuda Y."/>
            <person name="Mondo S."/>
            <person name="Lyhne E.K."/>
            <person name="Kogle M.E."/>
            <person name="Clum A."/>
            <person name="Lipzen A."/>
            <person name="Salamov A."/>
            <person name="Ngan C.Y."/>
            <person name="Daum C."/>
            <person name="Chiniquy J."/>
            <person name="Barry K."/>
            <person name="LaButti K."/>
            <person name="Simmons B.A."/>
            <person name="Magnuson J.K."/>
            <person name="Mortensen U.H."/>
            <person name="Larsen T.O."/>
            <person name="Grigoriev I.V."/>
            <person name="Baker S.E."/>
            <person name="Andersen M.R."/>
            <person name="Nordberg H.P."/>
            <person name="Cantor M.N."/>
            <person name="Hua S.X."/>
        </authorList>
    </citation>
    <scope>NUCLEOTIDE SEQUENCE [LARGE SCALE GENOMIC DNA]</scope>
    <source>
        <strain evidence="4 5">CBS 102.13</strain>
    </source>
</reference>
<gene>
    <name evidence="4" type="ORF">BDW47DRAFT_133775</name>
</gene>
<keyword evidence="2" id="KW-0472">Membrane</keyword>
<proteinExistence type="predicted"/>
<evidence type="ECO:0000313" key="4">
    <source>
        <dbReference type="EMBL" id="PLB35164.1"/>
    </source>
</evidence>
<feature type="transmembrane region" description="Helical" evidence="2">
    <location>
        <begin position="477"/>
        <end position="497"/>
    </location>
</feature>
<feature type="compositionally biased region" description="Low complexity" evidence="1">
    <location>
        <begin position="7"/>
        <end position="20"/>
    </location>
</feature>
<dbReference type="PANTHER" id="PTHR35395">
    <property type="entry name" value="DUF6536 DOMAIN-CONTAINING PROTEIN"/>
    <property type="match status" value="1"/>
</dbReference>
<evidence type="ECO:0000256" key="2">
    <source>
        <dbReference type="SAM" id="Phobius"/>
    </source>
</evidence>
<feature type="transmembrane region" description="Helical" evidence="2">
    <location>
        <begin position="596"/>
        <end position="618"/>
    </location>
</feature>
<feature type="region of interest" description="Disordered" evidence="1">
    <location>
        <begin position="1"/>
        <end position="65"/>
    </location>
</feature>
<sequence length="828" mass="91833">MSSEAISTTTTLVSAVTSRSQDNSPTSPESSQGVQLQSPSHDSPGDDEEKGPSNKSSNKTTAPRKEKQWTQGVRLCIYVMIVILAINLSMTVTFALLARSKKSKNIFYEGDCDTVNGTSIGLGLLVNAVGVALTATSNYCCQIVTAPSREEVDRAHSRRTWVAIGSQSITNIWLAAPWRKLLWLVLCATSIAVQLVYNSFVHTVVGPNDFGAVVISSNSTPFTTEFAPESQFEETIGVSTNEFKENFKNGDFEELQDETNYYGDTIDVPGLCESKVHPTQLMKTRLTLLLASDSIPANKSTIWRCVTDSFLRLHGEMEYTTASSELSGSNSLCDFSVDSINGYVVQHCWSKTSEAQCRMVYNLPIGLIVTGCVAAKLIGILLIICDHREEILLTTGDAIASFLQRPDPITADTSLLAHPHVPRRQAMNNEVHLSWRANFPIDSLRHTQHRDATTSPPARPTYPCIKWYIWKDAVPRLLLWLLITVATASIGISFIPLTSNMPNESGKSVATSVFSEIFPPALDTRLSEENFACFVLVVNSPQVVVSMIYYLVNNVLTRMLLAAEYTSYAIKRKPLRVSFPQGQQRSTYYLTIPYRWSVPTFVIFSVLHLLMSEAFSYVEVMPYSVHGHFDEDRLMPAIAVSIVASGLYMGILVYCWMHMYLAMHIIRFDYPPMPLALNCSAAISAACHPPESDTDAAEKPVMWGEVQRENSMGGDGDERYRYCSFSSQEVIETMYPSHDTRSSDPNLKSLPKHMPVYSNSAFSFLSGRKLAPIGKDAPQRFNTNLQARPTHESYLAVNIRVSRQLDQAIAGQNRLVDAPTPLVHSKSP</sequence>
<keyword evidence="5" id="KW-1185">Reference proteome</keyword>
<feature type="compositionally biased region" description="Polar residues" evidence="1">
    <location>
        <begin position="21"/>
        <end position="41"/>
    </location>
</feature>
<dbReference type="EMBL" id="KZ559166">
    <property type="protein sequence ID" value="PLB35164.1"/>
    <property type="molecule type" value="Genomic_DNA"/>
</dbReference>
<name>A0A2I2F3G0_ASPCN</name>
<dbReference type="RefSeq" id="XP_024669176.1">
    <property type="nucleotide sequence ID" value="XM_024817925.1"/>
</dbReference>
<dbReference type="Proteomes" id="UP000234585">
    <property type="component" value="Unassembled WGS sequence"/>
</dbReference>
<dbReference type="AlphaFoldDB" id="A0A2I2F3G0"/>
<accession>A0A2I2F3G0</accession>
<feature type="transmembrane region" description="Helical" evidence="2">
    <location>
        <begin position="77"/>
        <end position="98"/>
    </location>
</feature>
<protein>
    <recommendedName>
        <fullName evidence="3">DUF6536 domain-containing protein</fullName>
    </recommendedName>
</protein>
<dbReference type="GeneID" id="36525085"/>
<evidence type="ECO:0000313" key="5">
    <source>
        <dbReference type="Proteomes" id="UP000234585"/>
    </source>
</evidence>
<keyword evidence="2" id="KW-0812">Transmembrane</keyword>
<feature type="transmembrane region" description="Helical" evidence="2">
    <location>
        <begin position="181"/>
        <end position="200"/>
    </location>
</feature>
<feature type="transmembrane region" description="Helical" evidence="2">
    <location>
        <begin position="531"/>
        <end position="552"/>
    </location>
</feature>